<evidence type="ECO:0000313" key="2">
    <source>
        <dbReference type="Proteomes" id="UP000886595"/>
    </source>
</evidence>
<name>A0A8X7P2P9_BRACI</name>
<organism evidence="1 2">
    <name type="scientific">Brassica carinata</name>
    <name type="common">Ethiopian mustard</name>
    <name type="synonym">Abyssinian cabbage</name>
    <dbReference type="NCBI Taxonomy" id="52824"/>
    <lineage>
        <taxon>Eukaryota</taxon>
        <taxon>Viridiplantae</taxon>
        <taxon>Streptophyta</taxon>
        <taxon>Embryophyta</taxon>
        <taxon>Tracheophyta</taxon>
        <taxon>Spermatophyta</taxon>
        <taxon>Magnoliopsida</taxon>
        <taxon>eudicotyledons</taxon>
        <taxon>Gunneridae</taxon>
        <taxon>Pentapetalae</taxon>
        <taxon>rosids</taxon>
        <taxon>malvids</taxon>
        <taxon>Brassicales</taxon>
        <taxon>Brassicaceae</taxon>
        <taxon>Brassiceae</taxon>
        <taxon>Brassica</taxon>
    </lineage>
</organism>
<keyword evidence="2" id="KW-1185">Reference proteome</keyword>
<comment type="caution">
    <text evidence="1">The sequence shown here is derived from an EMBL/GenBank/DDBJ whole genome shotgun (WGS) entry which is preliminary data.</text>
</comment>
<accession>A0A8X7P2P9</accession>
<reference evidence="1 2" key="1">
    <citation type="submission" date="2020-02" db="EMBL/GenBank/DDBJ databases">
        <authorList>
            <person name="Ma Q."/>
            <person name="Huang Y."/>
            <person name="Song X."/>
            <person name="Pei D."/>
        </authorList>
    </citation>
    <scope>NUCLEOTIDE SEQUENCE [LARGE SCALE GENOMIC DNA]</scope>
    <source>
        <strain evidence="1">Sxm20200214</strain>
        <tissue evidence="1">Leaf</tissue>
    </source>
</reference>
<protein>
    <submittedName>
        <fullName evidence="1">Uncharacterized protein</fullName>
    </submittedName>
</protein>
<dbReference type="AlphaFoldDB" id="A0A8X7P2P9"/>
<dbReference type="EMBL" id="JAAMPC010000238">
    <property type="protein sequence ID" value="KAG2243247.1"/>
    <property type="molecule type" value="Genomic_DNA"/>
</dbReference>
<gene>
    <name evidence="1" type="ORF">Bca52824_094910</name>
</gene>
<sequence>MGCKWRGAQPLAMVPIKLASGASKKGRVCGDCLGTDLRSRWETKTRRRAWRTRRAWKAVDLKRLGMSQRHKLPKVHSSKVVSCQRVQVTKGARYQGSRTSRMRGPRGTNDEGCMFQAVSLRQAMSDPHGSVYDLLSQDKYGLSKPGYDFEGLTVAKALGPKADQVRKSIGPSSGLHWRSNLDSIRMVLVKPRNREGSVDACSRWNNVGKGSRQNGLTLGKGLARGLDSGTQFEPSTVGGLLEHAWRSGPPRVG</sequence>
<evidence type="ECO:0000313" key="1">
    <source>
        <dbReference type="EMBL" id="KAG2243247.1"/>
    </source>
</evidence>
<dbReference type="Proteomes" id="UP000886595">
    <property type="component" value="Unassembled WGS sequence"/>
</dbReference>
<proteinExistence type="predicted"/>